<dbReference type="AlphaFoldDB" id="A0AAE8HXL6"/>
<protein>
    <submittedName>
        <fullName evidence="3">Homeodomain-like domain-containing protein</fullName>
    </submittedName>
</protein>
<accession>A0AAE8HXL6</accession>
<proteinExistence type="predicted"/>
<reference evidence="2 4" key="1">
    <citation type="submission" date="2016-04" db="EMBL/GenBank/DDBJ databases">
        <title>Complete genome sequencing and analysis of CBMB27, Methylobacterium phyllosphaerae isolated from leaf tissues of rice (Oryza sativa L.).</title>
        <authorList>
            <person name="Lee Y."/>
            <person name="Hwangbo K."/>
            <person name="Chung H."/>
            <person name="Yoo J."/>
            <person name="Kim K.Y."/>
            <person name="Sa T.M."/>
            <person name="Um Y."/>
            <person name="Madhaiyan M."/>
        </authorList>
    </citation>
    <scope>NUCLEOTIDE SEQUENCE [LARGE SCALE GENOMIC DNA]</scope>
    <source>
        <strain evidence="2 4">CBMB27</strain>
    </source>
</reference>
<evidence type="ECO:0000313" key="5">
    <source>
        <dbReference type="Proteomes" id="UP000199140"/>
    </source>
</evidence>
<organism evidence="3 5">
    <name type="scientific">Methylobacterium phyllosphaerae</name>
    <dbReference type="NCBI Taxonomy" id="418223"/>
    <lineage>
        <taxon>Bacteria</taxon>
        <taxon>Pseudomonadati</taxon>
        <taxon>Pseudomonadota</taxon>
        <taxon>Alphaproteobacteria</taxon>
        <taxon>Hyphomicrobiales</taxon>
        <taxon>Methylobacteriaceae</taxon>
        <taxon>Methylobacterium</taxon>
    </lineage>
</organism>
<dbReference type="Gene3D" id="1.10.10.60">
    <property type="entry name" value="Homeodomain-like"/>
    <property type="match status" value="1"/>
</dbReference>
<dbReference type="SUPFAM" id="SSF48295">
    <property type="entry name" value="TrpR-like"/>
    <property type="match status" value="1"/>
</dbReference>
<dbReference type="KEGG" id="mphy:MCBMB27_04214"/>
<dbReference type="Proteomes" id="UP000199140">
    <property type="component" value="Unassembled WGS sequence"/>
</dbReference>
<gene>
    <name evidence="2" type="ORF">MCBMB27_04214</name>
    <name evidence="3" type="ORF">SAMN05192567_13917</name>
</gene>
<keyword evidence="3" id="KW-0371">Homeobox</keyword>
<evidence type="ECO:0000256" key="1">
    <source>
        <dbReference type="SAM" id="MobiDB-lite"/>
    </source>
</evidence>
<dbReference type="Proteomes" id="UP000185487">
    <property type="component" value="Chromosome"/>
</dbReference>
<evidence type="ECO:0000313" key="4">
    <source>
        <dbReference type="Proteomes" id="UP000185487"/>
    </source>
</evidence>
<dbReference type="InterPro" id="IPR010921">
    <property type="entry name" value="Trp_repressor/repl_initiator"/>
</dbReference>
<dbReference type="EMBL" id="FOPK01000039">
    <property type="protein sequence ID" value="SFH64550.1"/>
    <property type="molecule type" value="Genomic_DNA"/>
</dbReference>
<sequence>MHRPRKARKRPIDRRKRTSGRLTPEEKARYLHLISEDFLAEMTATEIARKYGISTASVYRWQRQSDDIQQAMNSAAPNSQIRIADILLQLCSDKEREPAATHEALFQFLSWIRWPSEPGFHVPAMVNCITSYAVQKFGSKRIDDLDPGHKGILNKYLTIDLVRRLSSPQAAFNPDFEIVTNTKSRYDDRQFYAQIINYLIYDEPSKTDKRRRRTLESLKILVEEGAFGPDWSMSRRTFEHQWRSRACTFPFLYVEQYHSPFDWSLNPQDDDFAESIDEIVSNLTFFPVYLGRVSWVMQQLHRVLDPRATRLIGFPKLPGQAVAIPTVAPKLPDSLRAKINGFIL</sequence>
<keyword evidence="3" id="KW-0238">DNA-binding</keyword>
<name>A0AAE8HXL6_9HYPH</name>
<feature type="region of interest" description="Disordered" evidence="1">
    <location>
        <begin position="1"/>
        <end position="21"/>
    </location>
</feature>
<dbReference type="GO" id="GO:0043565">
    <property type="term" value="F:sequence-specific DNA binding"/>
    <property type="evidence" value="ECO:0007669"/>
    <property type="project" value="InterPro"/>
</dbReference>
<reference evidence="3 5" key="2">
    <citation type="submission" date="2016-10" db="EMBL/GenBank/DDBJ databases">
        <authorList>
            <person name="Varghese N."/>
            <person name="Submissions S."/>
        </authorList>
    </citation>
    <scope>NUCLEOTIDE SEQUENCE [LARGE SCALE GENOMIC DNA]</scope>
    <source>
        <strain evidence="3 5">CBMB27</strain>
    </source>
</reference>
<evidence type="ECO:0000313" key="2">
    <source>
        <dbReference type="EMBL" id="APT33505.1"/>
    </source>
</evidence>
<evidence type="ECO:0000313" key="3">
    <source>
        <dbReference type="EMBL" id="SFH64550.1"/>
    </source>
</evidence>
<dbReference type="EMBL" id="CP015367">
    <property type="protein sequence ID" value="APT33505.1"/>
    <property type="molecule type" value="Genomic_DNA"/>
</dbReference>
<keyword evidence="4" id="KW-1185">Reference proteome</keyword>
<feature type="compositionally biased region" description="Basic residues" evidence="1">
    <location>
        <begin position="1"/>
        <end position="19"/>
    </location>
</feature>